<dbReference type="Pfam" id="PF00005">
    <property type="entry name" value="ABC_tran"/>
    <property type="match status" value="1"/>
</dbReference>
<dbReference type="InterPro" id="IPR017871">
    <property type="entry name" value="ABC_transporter-like_CS"/>
</dbReference>
<keyword evidence="3 6" id="KW-0067">ATP-binding</keyword>
<dbReference type="GO" id="GO:0016020">
    <property type="term" value="C:membrane"/>
    <property type="evidence" value="ECO:0007669"/>
    <property type="project" value="InterPro"/>
</dbReference>
<protein>
    <submittedName>
        <fullName evidence="6">Phosphate ABC transporter ATP-binding protein</fullName>
    </submittedName>
</protein>
<dbReference type="PROSITE" id="PS00211">
    <property type="entry name" value="ABC_TRANSPORTER_1"/>
    <property type="match status" value="1"/>
</dbReference>
<dbReference type="PANTHER" id="PTHR43423:SF1">
    <property type="entry name" value="ABC TRANSPORTER I FAMILY MEMBER 17"/>
    <property type="match status" value="1"/>
</dbReference>
<dbReference type="GO" id="GO:0005315">
    <property type="term" value="F:phosphate transmembrane transporter activity"/>
    <property type="evidence" value="ECO:0007669"/>
    <property type="project" value="InterPro"/>
</dbReference>
<evidence type="ECO:0000256" key="2">
    <source>
        <dbReference type="ARBA" id="ARBA00022741"/>
    </source>
</evidence>
<organism evidence="6 7">
    <name type="scientific">candidate division WOR-3 bacterium</name>
    <dbReference type="NCBI Taxonomy" id="2052148"/>
    <lineage>
        <taxon>Bacteria</taxon>
        <taxon>Bacteria division WOR-3</taxon>
    </lineage>
</organism>
<dbReference type="InterPro" id="IPR003439">
    <property type="entry name" value="ABC_transporter-like_ATP-bd"/>
</dbReference>
<evidence type="ECO:0000256" key="3">
    <source>
        <dbReference type="ARBA" id="ARBA00022840"/>
    </source>
</evidence>
<dbReference type="InterPro" id="IPR027417">
    <property type="entry name" value="P-loop_NTPase"/>
</dbReference>
<dbReference type="GO" id="GO:0005524">
    <property type="term" value="F:ATP binding"/>
    <property type="evidence" value="ECO:0007669"/>
    <property type="project" value="UniProtKB-KW"/>
</dbReference>
<dbReference type="InterPro" id="IPR003593">
    <property type="entry name" value="AAA+_ATPase"/>
</dbReference>
<keyword evidence="2" id="KW-0547">Nucleotide-binding</keyword>
<feature type="compositionally biased region" description="Pro residues" evidence="4">
    <location>
        <begin position="1"/>
        <end position="11"/>
    </location>
</feature>
<dbReference type="AlphaFoldDB" id="A0A938BSZ5"/>
<accession>A0A938BSZ5</accession>
<evidence type="ECO:0000313" key="6">
    <source>
        <dbReference type="EMBL" id="MBM3331077.1"/>
    </source>
</evidence>
<evidence type="ECO:0000313" key="7">
    <source>
        <dbReference type="Proteomes" id="UP000779900"/>
    </source>
</evidence>
<keyword evidence="1" id="KW-0813">Transport</keyword>
<dbReference type="GO" id="GO:0016887">
    <property type="term" value="F:ATP hydrolysis activity"/>
    <property type="evidence" value="ECO:0007669"/>
    <property type="project" value="InterPro"/>
</dbReference>
<evidence type="ECO:0000259" key="5">
    <source>
        <dbReference type="PROSITE" id="PS50893"/>
    </source>
</evidence>
<dbReference type="SMART" id="SM00382">
    <property type="entry name" value="AAA"/>
    <property type="match status" value="1"/>
</dbReference>
<name>A0A938BSZ5_UNCW3</name>
<comment type="caution">
    <text evidence="6">The sequence shown here is derived from an EMBL/GenBank/DDBJ whole genome shotgun (WGS) entry which is preliminary data.</text>
</comment>
<dbReference type="Gene3D" id="3.40.50.300">
    <property type="entry name" value="P-loop containing nucleotide triphosphate hydrolases"/>
    <property type="match status" value="1"/>
</dbReference>
<gene>
    <name evidence="6" type="ORF">FJY68_04395</name>
</gene>
<dbReference type="PROSITE" id="PS50893">
    <property type="entry name" value="ABC_TRANSPORTER_2"/>
    <property type="match status" value="1"/>
</dbReference>
<sequence>MPQTQPRPQPAPESSASQLEPRPQPASKVSINNLAVAVNKRLILKGVDLTIAANSIVSVIGPAHSGKTTLLRVINRMIETQREFLRSGDVLLDGEEVRRINIDALRRRVGLIFATPVPLPGTIYDNIAYGPRLKARPHKSQLADLVEQSLRAAALWDEVKDRLQTSALRLSGGQQQRLCIARTIAVNPEVIMMDEPTSGLDPISTAQIENAMRELKSRFTWVLVTNNVKQAARVSDRVAFFLSGELVEEGEAAQMFTTPRDKRTDDYVSGRIG</sequence>
<evidence type="ECO:0000256" key="4">
    <source>
        <dbReference type="SAM" id="MobiDB-lite"/>
    </source>
</evidence>
<proteinExistence type="predicted"/>
<dbReference type="CDD" id="cd03260">
    <property type="entry name" value="ABC_PstB_phosphate_transporter"/>
    <property type="match status" value="1"/>
</dbReference>
<dbReference type="PANTHER" id="PTHR43423">
    <property type="entry name" value="ABC TRANSPORTER I FAMILY MEMBER 17"/>
    <property type="match status" value="1"/>
</dbReference>
<reference evidence="6" key="1">
    <citation type="submission" date="2019-03" db="EMBL/GenBank/DDBJ databases">
        <title>Lake Tanganyika Metagenome-Assembled Genomes (MAGs).</title>
        <authorList>
            <person name="Tran P."/>
        </authorList>
    </citation>
    <scope>NUCLEOTIDE SEQUENCE</scope>
    <source>
        <strain evidence="6">K_DeepCast_150m_m2_040</strain>
    </source>
</reference>
<feature type="region of interest" description="Disordered" evidence="4">
    <location>
        <begin position="1"/>
        <end position="26"/>
    </location>
</feature>
<dbReference type="InterPro" id="IPR005670">
    <property type="entry name" value="PstB-like"/>
</dbReference>
<dbReference type="Proteomes" id="UP000779900">
    <property type="component" value="Unassembled WGS sequence"/>
</dbReference>
<dbReference type="GO" id="GO:0035435">
    <property type="term" value="P:phosphate ion transmembrane transport"/>
    <property type="evidence" value="ECO:0007669"/>
    <property type="project" value="InterPro"/>
</dbReference>
<dbReference type="SUPFAM" id="SSF52540">
    <property type="entry name" value="P-loop containing nucleoside triphosphate hydrolases"/>
    <property type="match status" value="1"/>
</dbReference>
<feature type="domain" description="ABC transporter" evidence="5">
    <location>
        <begin position="29"/>
        <end position="268"/>
    </location>
</feature>
<dbReference type="EMBL" id="VGIR01000018">
    <property type="protein sequence ID" value="MBM3331077.1"/>
    <property type="molecule type" value="Genomic_DNA"/>
</dbReference>
<evidence type="ECO:0000256" key="1">
    <source>
        <dbReference type="ARBA" id="ARBA00022448"/>
    </source>
</evidence>